<proteinExistence type="predicted"/>
<dbReference type="Proteomes" id="UP001604336">
    <property type="component" value="Unassembled WGS sequence"/>
</dbReference>
<gene>
    <name evidence="2" type="ORF">Adt_37249</name>
</gene>
<sequence length="403" mass="45272">MGNKLGMKRQMVDDKYTKPQGLYQLKYVDQKKLRKLILDSKLAPCYPGDDECGFDLEECPICFLYYPSLNWSRCCMKGICTECFLQMRTPSSTRPTQCPYCKTLNYAVEYRGVRTKEEKSLEQIEEQRVIEAKIRIRKQELQNEEERMLKRRGISSSSSSRRPREVEYSSTEEPSIASAVQGEEVVTCEESHVALAIKPPSRQNREDVVDLDLEEIMVMEAIWRSIQEKGRQQHVPNCDAALSQEYMEDRCVTSVLAPVVGSSSSSSGGIACAIAALAECQQKRGEPSNNYGENTSVYNMLDCSRISNCQERHFPAESAIVASPNCQLAVTGDAEEWLDYGAEVTAVGTRYANCDEFDDNVTPASWPKPNESECSFQPVVGAIIPESFEEQMVLAMAVSLVEV</sequence>
<feature type="region of interest" description="Disordered" evidence="1">
    <location>
        <begin position="147"/>
        <end position="176"/>
    </location>
</feature>
<comment type="caution">
    <text evidence="2">The sequence shown here is derived from an EMBL/GenBank/DDBJ whole genome shotgun (WGS) entry which is preliminary data.</text>
</comment>
<evidence type="ECO:0000313" key="3">
    <source>
        <dbReference type="Proteomes" id="UP001604336"/>
    </source>
</evidence>
<dbReference type="PANTHER" id="PTHR31315">
    <property type="entry name" value="PROTEIN SIP5"/>
    <property type="match status" value="1"/>
</dbReference>
<evidence type="ECO:0000256" key="1">
    <source>
        <dbReference type="SAM" id="MobiDB-lite"/>
    </source>
</evidence>
<evidence type="ECO:0000313" key="2">
    <source>
        <dbReference type="EMBL" id="KAL2476513.1"/>
    </source>
</evidence>
<protein>
    <submittedName>
        <fullName evidence="2">RING/U-box superfamily protein</fullName>
    </submittedName>
</protein>
<dbReference type="InterPro" id="IPR039301">
    <property type="entry name" value="Sip5/DA2"/>
</dbReference>
<keyword evidence="3" id="KW-1185">Reference proteome</keyword>
<dbReference type="EMBL" id="JBFOLK010000011">
    <property type="protein sequence ID" value="KAL2476513.1"/>
    <property type="molecule type" value="Genomic_DNA"/>
</dbReference>
<dbReference type="PANTHER" id="PTHR31315:SF1">
    <property type="entry name" value="PROTEIN SIP5"/>
    <property type="match status" value="1"/>
</dbReference>
<name>A0ABD1QLY8_9LAMI</name>
<dbReference type="AlphaFoldDB" id="A0ABD1QLY8"/>
<accession>A0ABD1QLY8</accession>
<organism evidence="2 3">
    <name type="scientific">Abeliophyllum distichum</name>
    <dbReference type="NCBI Taxonomy" id="126358"/>
    <lineage>
        <taxon>Eukaryota</taxon>
        <taxon>Viridiplantae</taxon>
        <taxon>Streptophyta</taxon>
        <taxon>Embryophyta</taxon>
        <taxon>Tracheophyta</taxon>
        <taxon>Spermatophyta</taxon>
        <taxon>Magnoliopsida</taxon>
        <taxon>eudicotyledons</taxon>
        <taxon>Gunneridae</taxon>
        <taxon>Pentapetalae</taxon>
        <taxon>asterids</taxon>
        <taxon>lamiids</taxon>
        <taxon>Lamiales</taxon>
        <taxon>Oleaceae</taxon>
        <taxon>Forsythieae</taxon>
        <taxon>Abeliophyllum</taxon>
    </lineage>
</organism>
<reference evidence="3" key="1">
    <citation type="submission" date="2024-07" db="EMBL/GenBank/DDBJ databases">
        <title>Two chromosome-level genome assemblies of Korean endemic species Abeliophyllum distichum and Forsythia ovata (Oleaceae).</title>
        <authorList>
            <person name="Jang H."/>
        </authorList>
    </citation>
    <scope>NUCLEOTIDE SEQUENCE [LARGE SCALE GENOMIC DNA]</scope>
</reference>